<protein>
    <submittedName>
        <fullName evidence="3">Uncharacterized protein</fullName>
    </submittedName>
</protein>
<sequence length="441" mass="48756">MLQTLDAARFQPDIDKASNSTAKDDFMKATEKGIKDVKDTLQNFGDDLGDKANAFYIMPLEYPEDLVAASDRSIVGKYRKYRLFVLGFFGLNAAMAGLLLLCPTTLYFFGLVIIAWAPTQGCCNYRSGRWCFSLGAFAFVLIFGFAALLTTAGLLTSIVATRCGCALAADLEQPGIVAVVRYLVQLVEIYTDDDSIASELVSAVTIDYLTTIVKRFSACYTEPRSAYRLLGEPYVRNASKAIGYEKQLSFLWDGFDQKELDQRLQFIGGSLGSVVNLSALSVLASKLTPLLQFQLEAMKIKEIEKEVGDISMQAEYADELKIALEVMEQHVPSQTPLAKDLADAIKEVDDISSNLIHCDLKKLFKSEAITDVGDTHKVQLAIDKATAQVKPYKDNIGHVVQHYREYVVNQHRTMPNHPADRDGSLQSSDTWVLHPTQGAPS</sequence>
<reference evidence="3" key="1">
    <citation type="journal article" date="2020" name="Cell">
        <title>Large-Scale Comparative Analyses of Tick Genomes Elucidate Their Genetic Diversity and Vector Capacities.</title>
        <authorList>
            <consortium name="Tick Genome and Microbiome Consortium (TIGMIC)"/>
            <person name="Jia N."/>
            <person name="Wang J."/>
            <person name="Shi W."/>
            <person name="Du L."/>
            <person name="Sun Y."/>
            <person name="Zhan W."/>
            <person name="Jiang J.F."/>
            <person name="Wang Q."/>
            <person name="Zhang B."/>
            <person name="Ji P."/>
            <person name="Bell-Sakyi L."/>
            <person name="Cui X.M."/>
            <person name="Yuan T.T."/>
            <person name="Jiang B.G."/>
            <person name="Yang W.F."/>
            <person name="Lam T.T."/>
            <person name="Chang Q.C."/>
            <person name="Ding S.J."/>
            <person name="Wang X.J."/>
            <person name="Zhu J.G."/>
            <person name="Ruan X.D."/>
            <person name="Zhao L."/>
            <person name="Wei J.T."/>
            <person name="Ye R.Z."/>
            <person name="Que T.C."/>
            <person name="Du C.H."/>
            <person name="Zhou Y.H."/>
            <person name="Cheng J.X."/>
            <person name="Dai P.F."/>
            <person name="Guo W.B."/>
            <person name="Han X.H."/>
            <person name="Huang E.J."/>
            <person name="Li L.F."/>
            <person name="Wei W."/>
            <person name="Gao Y.C."/>
            <person name="Liu J.Z."/>
            <person name="Shao H.Z."/>
            <person name="Wang X."/>
            <person name="Wang C.C."/>
            <person name="Yang T.C."/>
            <person name="Huo Q.B."/>
            <person name="Li W."/>
            <person name="Chen H.Y."/>
            <person name="Chen S.E."/>
            <person name="Zhou L.G."/>
            <person name="Ni X.B."/>
            <person name="Tian J.H."/>
            <person name="Sheng Y."/>
            <person name="Liu T."/>
            <person name="Pan Y.S."/>
            <person name="Xia L.Y."/>
            <person name="Li J."/>
            <person name="Zhao F."/>
            <person name="Cao W.C."/>
        </authorList>
    </citation>
    <scope>NUCLEOTIDE SEQUENCE</scope>
    <source>
        <strain evidence="3">Rmic-2018</strain>
    </source>
</reference>
<comment type="caution">
    <text evidence="3">The sequence shown here is derived from an EMBL/GenBank/DDBJ whole genome shotgun (WGS) entry which is preliminary data.</text>
</comment>
<keyword evidence="2" id="KW-0472">Membrane</keyword>
<reference evidence="3" key="2">
    <citation type="submission" date="2021-09" db="EMBL/GenBank/DDBJ databases">
        <authorList>
            <person name="Jia N."/>
            <person name="Wang J."/>
            <person name="Shi W."/>
            <person name="Du L."/>
            <person name="Sun Y."/>
            <person name="Zhan W."/>
            <person name="Jiang J."/>
            <person name="Wang Q."/>
            <person name="Zhang B."/>
            <person name="Ji P."/>
            <person name="Sakyi L.B."/>
            <person name="Cui X."/>
            <person name="Yuan T."/>
            <person name="Jiang B."/>
            <person name="Yang W."/>
            <person name="Lam T.T.-Y."/>
            <person name="Chang Q."/>
            <person name="Ding S."/>
            <person name="Wang X."/>
            <person name="Zhu J."/>
            <person name="Ruan X."/>
            <person name="Zhao L."/>
            <person name="Wei J."/>
            <person name="Que T."/>
            <person name="Du C."/>
            <person name="Cheng J."/>
            <person name="Dai P."/>
            <person name="Han X."/>
            <person name="Huang E."/>
            <person name="Gao Y."/>
            <person name="Liu J."/>
            <person name="Shao H."/>
            <person name="Ye R."/>
            <person name="Li L."/>
            <person name="Wei W."/>
            <person name="Wang X."/>
            <person name="Wang C."/>
            <person name="Huo Q."/>
            <person name="Li W."/>
            <person name="Guo W."/>
            <person name="Chen H."/>
            <person name="Chen S."/>
            <person name="Zhou L."/>
            <person name="Zhou L."/>
            <person name="Ni X."/>
            <person name="Tian J."/>
            <person name="Zhou Y."/>
            <person name="Sheng Y."/>
            <person name="Liu T."/>
            <person name="Pan Y."/>
            <person name="Xia L."/>
            <person name="Li J."/>
            <person name="Zhao F."/>
            <person name="Cao W."/>
        </authorList>
    </citation>
    <scope>NUCLEOTIDE SEQUENCE</scope>
    <source>
        <strain evidence="3">Rmic-2018</strain>
        <tissue evidence="3">Larvae</tissue>
    </source>
</reference>
<keyword evidence="4" id="KW-1185">Reference proteome</keyword>
<feature type="transmembrane region" description="Helical" evidence="2">
    <location>
        <begin position="130"/>
        <end position="155"/>
    </location>
</feature>
<evidence type="ECO:0000256" key="1">
    <source>
        <dbReference type="SAM" id="MobiDB-lite"/>
    </source>
</evidence>
<dbReference type="Proteomes" id="UP000821866">
    <property type="component" value="Chromosome 1"/>
</dbReference>
<dbReference type="AlphaFoldDB" id="A0A9J6F8R5"/>
<name>A0A9J6F8R5_RHIMP</name>
<accession>A0A9J6F8R5</accession>
<dbReference type="EMBL" id="JABSTU010000001">
    <property type="protein sequence ID" value="KAH8042559.1"/>
    <property type="molecule type" value="Genomic_DNA"/>
</dbReference>
<gene>
    <name evidence="3" type="ORF">HPB51_024612</name>
</gene>
<evidence type="ECO:0000256" key="2">
    <source>
        <dbReference type="SAM" id="Phobius"/>
    </source>
</evidence>
<feature type="region of interest" description="Disordered" evidence="1">
    <location>
        <begin position="413"/>
        <end position="441"/>
    </location>
</feature>
<evidence type="ECO:0000313" key="3">
    <source>
        <dbReference type="EMBL" id="KAH8042559.1"/>
    </source>
</evidence>
<proteinExistence type="predicted"/>
<keyword evidence="2" id="KW-1133">Transmembrane helix</keyword>
<feature type="transmembrane region" description="Helical" evidence="2">
    <location>
        <begin position="106"/>
        <end position="123"/>
    </location>
</feature>
<evidence type="ECO:0000313" key="4">
    <source>
        <dbReference type="Proteomes" id="UP000821866"/>
    </source>
</evidence>
<organism evidence="3 4">
    <name type="scientific">Rhipicephalus microplus</name>
    <name type="common">Cattle tick</name>
    <name type="synonym">Boophilus microplus</name>
    <dbReference type="NCBI Taxonomy" id="6941"/>
    <lineage>
        <taxon>Eukaryota</taxon>
        <taxon>Metazoa</taxon>
        <taxon>Ecdysozoa</taxon>
        <taxon>Arthropoda</taxon>
        <taxon>Chelicerata</taxon>
        <taxon>Arachnida</taxon>
        <taxon>Acari</taxon>
        <taxon>Parasitiformes</taxon>
        <taxon>Ixodida</taxon>
        <taxon>Ixodoidea</taxon>
        <taxon>Ixodidae</taxon>
        <taxon>Rhipicephalinae</taxon>
        <taxon>Rhipicephalus</taxon>
        <taxon>Boophilus</taxon>
    </lineage>
</organism>
<keyword evidence="2" id="KW-0812">Transmembrane</keyword>